<dbReference type="EMBL" id="KZ293495">
    <property type="protein sequence ID" value="PBK59884.1"/>
    <property type="molecule type" value="Genomic_DNA"/>
</dbReference>
<name>A0A2H3AT25_9AGAR</name>
<evidence type="ECO:0000256" key="1">
    <source>
        <dbReference type="SAM" id="MobiDB-lite"/>
    </source>
</evidence>
<evidence type="ECO:0000313" key="2">
    <source>
        <dbReference type="EMBL" id="PBK59884.1"/>
    </source>
</evidence>
<gene>
    <name evidence="2" type="ORF">ARMSODRAFT_966512</name>
</gene>
<keyword evidence="3" id="KW-1185">Reference proteome</keyword>
<dbReference type="Proteomes" id="UP000218334">
    <property type="component" value="Unassembled WGS sequence"/>
</dbReference>
<sequence length="81" mass="9112">MSRVANLWKYGCVLTPERRRVQAGEYWDAAPDVAPGECSGLNTAKKMPQAGRRHDSHRKTTIPSQNSHIFIPPSRRFGHPS</sequence>
<accession>A0A2H3AT25</accession>
<evidence type="ECO:0000313" key="3">
    <source>
        <dbReference type="Proteomes" id="UP000218334"/>
    </source>
</evidence>
<feature type="region of interest" description="Disordered" evidence="1">
    <location>
        <begin position="47"/>
        <end position="81"/>
    </location>
</feature>
<protein>
    <submittedName>
        <fullName evidence="2">Uncharacterized protein</fullName>
    </submittedName>
</protein>
<reference evidence="3" key="1">
    <citation type="journal article" date="2017" name="Nat. Ecol. Evol.">
        <title>Genome expansion and lineage-specific genetic innovations in the forest pathogenic fungi Armillaria.</title>
        <authorList>
            <person name="Sipos G."/>
            <person name="Prasanna A.N."/>
            <person name="Walter M.C."/>
            <person name="O'Connor E."/>
            <person name="Balint B."/>
            <person name="Krizsan K."/>
            <person name="Kiss B."/>
            <person name="Hess J."/>
            <person name="Varga T."/>
            <person name="Slot J."/>
            <person name="Riley R."/>
            <person name="Boka B."/>
            <person name="Rigling D."/>
            <person name="Barry K."/>
            <person name="Lee J."/>
            <person name="Mihaltcheva S."/>
            <person name="LaButti K."/>
            <person name="Lipzen A."/>
            <person name="Waldron R."/>
            <person name="Moloney N.M."/>
            <person name="Sperisen C."/>
            <person name="Kredics L."/>
            <person name="Vagvoelgyi C."/>
            <person name="Patrignani A."/>
            <person name="Fitzpatrick D."/>
            <person name="Nagy I."/>
            <person name="Doyle S."/>
            <person name="Anderson J.B."/>
            <person name="Grigoriev I.V."/>
            <person name="Gueldener U."/>
            <person name="Muensterkoetter M."/>
            <person name="Nagy L.G."/>
        </authorList>
    </citation>
    <scope>NUCLEOTIDE SEQUENCE [LARGE SCALE GENOMIC DNA]</scope>
    <source>
        <strain evidence="3">28-4</strain>
    </source>
</reference>
<dbReference type="AlphaFoldDB" id="A0A2H3AT25"/>
<organism evidence="2 3">
    <name type="scientific">Armillaria solidipes</name>
    <dbReference type="NCBI Taxonomy" id="1076256"/>
    <lineage>
        <taxon>Eukaryota</taxon>
        <taxon>Fungi</taxon>
        <taxon>Dikarya</taxon>
        <taxon>Basidiomycota</taxon>
        <taxon>Agaricomycotina</taxon>
        <taxon>Agaricomycetes</taxon>
        <taxon>Agaricomycetidae</taxon>
        <taxon>Agaricales</taxon>
        <taxon>Marasmiineae</taxon>
        <taxon>Physalacriaceae</taxon>
        <taxon>Armillaria</taxon>
    </lineage>
</organism>
<proteinExistence type="predicted"/>